<evidence type="ECO:0000256" key="3">
    <source>
        <dbReference type="ARBA" id="ARBA00022898"/>
    </source>
</evidence>
<dbReference type="EMBL" id="SVCM01000025">
    <property type="protein sequence ID" value="MBE6058968.1"/>
    <property type="molecule type" value="Genomic_DNA"/>
</dbReference>
<dbReference type="InterPro" id="IPR024169">
    <property type="entry name" value="SP_NH2Trfase/AEP_transaminase"/>
</dbReference>
<dbReference type="InterPro" id="IPR000192">
    <property type="entry name" value="Aminotrans_V_dom"/>
</dbReference>
<feature type="modified residue" description="N6-(pyridoxal phosphate)lysine" evidence="5">
    <location>
        <position position="187"/>
    </location>
</feature>
<dbReference type="Proteomes" id="UP000768462">
    <property type="component" value="Unassembled WGS sequence"/>
</dbReference>
<evidence type="ECO:0000256" key="4">
    <source>
        <dbReference type="PIRSR" id="PIRSR000524-1"/>
    </source>
</evidence>
<comment type="similarity">
    <text evidence="2">Belongs to the class-V pyridoxal-phosphate-dependent aminotransferase family.</text>
</comment>
<sequence length="358" mass="40227">MHKRLFIPGPVDVAQDVLEKMATPMIGHRSKEASRIQRQISDYMRVIFNTKEEILLSTTSGSGLMEGAVRSCTAKRAAVFAVGAFGKRWYEMAVANNVPADLYEVEWGTPTTPEQVDEVLATGKYDLITVTHNETSTGVMNPLDEIAKVVKKYPDVVFCLDTVSSAAGTELKVDEWGVDICITSTQKAIGLPPGMSMCTFSKKAIERAKQVPHRGLYLDLLSLYEYIQKKDYQYPSTPSLSHMFALEYQLDKIINKEGLDKRYARHIEGGEIVRAWARKYFEILPDERYMSNTLTNIKNTRNIDVAALNKALGERGYQISNGYGKLKDKTFRIAHMAETTPAEIEELLKNINEILGLE</sequence>
<keyword evidence="9" id="KW-1185">Reference proteome</keyword>
<dbReference type="PANTHER" id="PTHR21152:SF40">
    <property type="entry name" value="ALANINE--GLYOXYLATE AMINOTRANSFERASE"/>
    <property type="match status" value="1"/>
</dbReference>
<dbReference type="Pfam" id="PF00266">
    <property type="entry name" value="Aminotran_5"/>
    <property type="match status" value="1"/>
</dbReference>
<protein>
    <submittedName>
        <fullName evidence="7 8">Aminotransferase</fullName>
    </submittedName>
</protein>
<dbReference type="PIRSF" id="PIRSF000524">
    <property type="entry name" value="SPT"/>
    <property type="match status" value="1"/>
</dbReference>
<dbReference type="InterPro" id="IPR015421">
    <property type="entry name" value="PyrdxlP-dep_Trfase_major"/>
</dbReference>
<dbReference type="AlphaFoldDB" id="A0A084J824"/>
<comment type="cofactor">
    <cofactor evidence="1 5">
        <name>pyridoxal 5'-phosphate</name>
        <dbReference type="ChEBI" id="CHEBI:597326"/>
    </cofactor>
</comment>
<organism evidence="7 9">
    <name type="scientific">Clostridium sulfidigenes</name>
    <dbReference type="NCBI Taxonomy" id="318464"/>
    <lineage>
        <taxon>Bacteria</taxon>
        <taxon>Bacillati</taxon>
        <taxon>Bacillota</taxon>
        <taxon>Clostridia</taxon>
        <taxon>Eubacteriales</taxon>
        <taxon>Clostridiaceae</taxon>
        <taxon>Clostridium</taxon>
    </lineage>
</organism>
<accession>A0A084J824</accession>
<dbReference type="SUPFAM" id="SSF53383">
    <property type="entry name" value="PLP-dependent transferases"/>
    <property type="match status" value="1"/>
</dbReference>
<dbReference type="RefSeq" id="WP_035135214.1">
    <property type="nucleotide sequence ID" value="NZ_JBQHQR010000028.1"/>
</dbReference>
<feature type="binding site" evidence="4">
    <location>
        <position position="332"/>
    </location>
    <ligand>
        <name>substrate</name>
    </ligand>
</feature>
<evidence type="ECO:0000256" key="1">
    <source>
        <dbReference type="ARBA" id="ARBA00001933"/>
    </source>
</evidence>
<evidence type="ECO:0000256" key="5">
    <source>
        <dbReference type="PIRSR" id="PIRSR000524-50"/>
    </source>
</evidence>
<reference evidence="8" key="2">
    <citation type="submission" date="2019-04" db="EMBL/GenBank/DDBJ databases">
        <title>Evolution of Biomass-Degrading Anaerobic Consortia Revealed by Metagenomics.</title>
        <authorList>
            <person name="Peng X."/>
        </authorList>
    </citation>
    <scope>NUCLEOTIDE SEQUENCE</scope>
    <source>
        <strain evidence="8">SIG254</strain>
    </source>
</reference>
<dbReference type="Proteomes" id="UP000028542">
    <property type="component" value="Unassembled WGS sequence"/>
</dbReference>
<dbReference type="GO" id="GO:0008453">
    <property type="term" value="F:alanine-glyoxylate transaminase activity"/>
    <property type="evidence" value="ECO:0007669"/>
    <property type="project" value="TreeGrafter"/>
</dbReference>
<keyword evidence="3 5" id="KW-0663">Pyridoxal phosphate</keyword>
<dbReference type="EMBL" id="JPMD01000044">
    <property type="protein sequence ID" value="KEZ85108.1"/>
    <property type="molecule type" value="Genomic_DNA"/>
</dbReference>
<dbReference type="Gene3D" id="3.90.1150.10">
    <property type="entry name" value="Aspartate Aminotransferase, domain 1"/>
    <property type="match status" value="1"/>
</dbReference>
<evidence type="ECO:0000313" key="7">
    <source>
        <dbReference type="EMBL" id="KEZ85108.1"/>
    </source>
</evidence>
<dbReference type="GO" id="GO:0004760">
    <property type="term" value="F:L-serine-pyruvate transaminase activity"/>
    <property type="evidence" value="ECO:0007669"/>
    <property type="project" value="TreeGrafter"/>
</dbReference>
<evidence type="ECO:0000256" key="2">
    <source>
        <dbReference type="ARBA" id="ARBA00009236"/>
    </source>
</evidence>
<feature type="domain" description="Aminotransferase class V" evidence="6">
    <location>
        <begin position="25"/>
        <end position="322"/>
    </location>
</feature>
<evidence type="ECO:0000313" key="8">
    <source>
        <dbReference type="EMBL" id="MBE6058968.1"/>
    </source>
</evidence>
<name>A0A084J824_9CLOT</name>
<keyword evidence="7" id="KW-0808">Transferase</keyword>
<dbReference type="InterPro" id="IPR015422">
    <property type="entry name" value="PyrdxlP-dep_Trfase_small"/>
</dbReference>
<dbReference type="eggNOG" id="COG0075">
    <property type="taxonomic scope" value="Bacteria"/>
</dbReference>
<proteinExistence type="inferred from homology"/>
<dbReference type="InterPro" id="IPR015424">
    <property type="entry name" value="PyrdxlP-dep_Trfase"/>
</dbReference>
<comment type="caution">
    <text evidence="7">The sequence shown here is derived from an EMBL/GenBank/DDBJ whole genome shotgun (WGS) entry which is preliminary data.</text>
</comment>
<keyword evidence="7" id="KW-0032">Aminotransferase</keyword>
<evidence type="ECO:0000313" key="9">
    <source>
        <dbReference type="Proteomes" id="UP000028542"/>
    </source>
</evidence>
<dbReference type="GO" id="GO:0019265">
    <property type="term" value="P:glycine biosynthetic process, by transamination of glyoxylate"/>
    <property type="evidence" value="ECO:0007669"/>
    <property type="project" value="TreeGrafter"/>
</dbReference>
<gene>
    <name evidence="8" type="ORF">E7215_02155</name>
    <name evidence="7" type="ORF">IO99_16635</name>
</gene>
<dbReference type="Gene3D" id="3.40.640.10">
    <property type="entry name" value="Type I PLP-dependent aspartate aminotransferase-like (Major domain)"/>
    <property type="match status" value="1"/>
</dbReference>
<dbReference type="STRING" id="318464.IO99_16635"/>
<evidence type="ECO:0000259" key="6">
    <source>
        <dbReference type="Pfam" id="PF00266"/>
    </source>
</evidence>
<reference evidence="7 9" key="1">
    <citation type="submission" date="2014-07" db="EMBL/GenBank/DDBJ databases">
        <title>Draft genome of Clostridium sulfidigenes 113A isolated from sediments associated with methane hydrate from Krishna Godavari basin.</title>
        <authorList>
            <person name="Honkalas V.S."/>
            <person name="Dabir A.P."/>
            <person name="Arora P."/>
            <person name="Dhakephalkar P.K."/>
        </authorList>
    </citation>
    <scope>NUCLEOTIDE SEQUENCE [LARGE SCALE GENOMIC DNA]</scope>
    <source>
        <strain evidence="7 9">113A</strain>
    </source>
</reference>
<dbReference type="PANTHER" id="PTHR21152">
    <property type="entry name" value="AMINOTRANSFERASE CLASS V"/>
    <property type="match status" value="1"/>
</dbReference>